<accession>A0ABT9BHI4</accession>
<evidence type="ECO:0000313" key="2">
    <source>
        <dbReference type="EMBL" id="MDO7877724.1"/>
    </source>
</evidence>
<sequence>MSQKLTSQQLTAAATAAGFEPRAVRAVIKVETGGSGYDKTTGYLLIQFEPSWFRRLLPKALTTAITAASTAVAKQAATPAQAALVNDWVATQANGVEGQVKERLAFDAAGRIDKHTADLATSWGLPQMMGFNHQVCGYASVEAMVEAFRQSEANQLTAMLRFIKAKPVMAAALKKKDWGVFAYYYNGAGYKAFNYDKRLAKAYDSLA</sequence>
<dbReference type="InterPro" id="IPR024408">
    <property type="entry name" value="Muramidase"/>
</dbReference>
<keyword evidence="3" id="KW-1185">Reference proteome</keyword>
<name>A0ABT9BHI4_9BACT</name>
<reference evidence="2" key="1">
    <citation type="submission" date="2023-07" db="EMBL/GenBank/DDBJ databases">
        <authorList>
            <person name="Kim M.K."/>
        </authorList>
    </citation>
    <scope>NUCLEOTIDE SEQUENCE</scope>
    <source>
        <strain evidence="2">ASUV-10-1</strain>
    </source>
</reference>
<evidence type="ECO:0000259" key="1">
    <source>
        <dbReference type="Pfam" id="PF11860"/>
    </source>
</evidence>
<dbReference type="RefSeq" id="WP_305009179.1">
    <property type="nucleotide sequence ID" value="NZ_JAUQSY010000025.1"/>
</dbReference>
<dbReference type="Pfam" id="PF11860">
    <property type="entry name" value="Muramidase"/>
    <property type="match status" value="1"/>
</dbReference>
<dbReference type="EMBL" id="JAUQSY010000025">
    <property type="protein sequence ID" value="MDO7877724.1"/>
    <property type="molecule type" value="Genomic_DNA"/>
</dbReference>
<feature type="domain" description="N-acetylmuramidase" evidence="1">
    <location>
        <begin position="20"/>
        <end position="206"/>
    </location>
</feature>
<organism evidence="2 3">
    <name type="scientific">Hymenobacter aranciens</name>
    <dbReference type="NCBI Taxonomy" id="3063996"/>
    <lineage>
        <taxon>Bacteria</taxon>
        <taxon>Pseudomonadati</taxon>
        <taxon>Bacteroidota</taxon>
        <taxon>Cytophagia</taxon>
        <taxon>Cytophagales</taxon>
        <taxon>Hymenobacteraceae</taxon>
        <taxon>Hymenobacter</taxon>
    </lineage>
</organism>
<gene>
    <name evidence="2" type="ORF">Q5H93_23510</name>
</gene>
<protein>
    <submittedName>
        <fullName evidence="2">N-acetylmuramidase family protein</fullName>
    </submittedName>
</protein>
<proteinExistence type="predicted"/>
<comment type="caution">
    <text evidence="2">The sequence shown here is derived from an EMBL/GenBank/DDBJ whole genome shotgun (WGS) entry which is preliminary data.</text>
</comment>
<dbReference type="Proteomes" id="UP001176429">
    <property type="component" value="Unassembled WGS sequence"/>
</dbReference>
<evidence type="ECO:0000313" key="3">
    <source>
        <dbReference type="Proteomes" id="UP001176429"/>
    </source>
</evidence>